<proteinExistence type="predicted"/>
<feature type="compositionally biased region" description="Basic and acidic residues" evidence="1">
    <location>
        <begin position="55"/>
        <end position="69"/>
    </location>
</feature>
<feature type="region of interest" description="Disordered" evidence="1">
    <location>
        <begin position="36"/>
        <end position="71"/>
    </location>
</feature>
<reference evidence="2" key="1">
    <citation type="journal article" date="2019" name="Sci. Rep.">
        <title>Draft genome of Tanacetum cinerariifolium, the natural source of mosquito coil.</title>
        <authorList>
            <person name="Yamashiro T."/>
            <person name="Shiraishi A."/>
            <person name="Satake H."/>
            <person name="Nakayama K."/>
        </authorList>
    </citation>
    <scope>NUCLEOTIDE SEQUENCE</scope>
</reference>
<accession>A0A699K0A0</accession>
<protein>
    <submittedName>
        <fullName evidence="2">Uncharacterized protein</fullName>
    </submittedName>
</protein>
<sequence length="150" mass="17544">MKENQKSHDDLEAKQNEERVKEHLMAKEIKKIMEGTKNVREDEVGNSIHNSQNDLDTRDKGKNVEESKHTASPITIRYHRIHYTLISSDTEKLQELMTRFLARKKLNVLAQHLQEVMEEALPKMVDDHDNELTKTQVPLYVAKGLIMERK</sequence>
<comment type="caution">
    <text evidence="2">The sequence shown here is derived from an EMBL/GenBank/DDBJ whole genome shotgun (WGS) entry which is preliminary data.</text>
</comment>
<dbReference type="AlphaFoldDB" id="A0A699K0A0"/>
<name>A0A699K0A0_TANCI</name>
<gene>
    <name evidence="2" type="ORF">Tci_639533</name>
</gene>
<evidence type="ECO:0000313" key="2">
    <source>
        <dbReference type="EMBL" id="GFA67561.1"/>
    </source>
</evidence>
<evidence type="ECO:0000256" key="1">
    <source>
        <dbReference type="SAM" id="MobiDB-lite"/>
    </source>
</evidence>
<organism evidence="2">
    <name type="scientific">Tanacetum cinerariifolium</name>
    <name type="common">Dalmatian daisy</name>
    <name type="synonym">Chrysanthemum cinerariifolium</name>
    <dbReference type="NCBI Taxonomy" id="118510"/>
    <lineage>
        <taxon>Eukaryota</taxon>
        <taxon>Viridiplantae</taxon>
        <taxon>Streptophyta</taxon>
        <taxon>Embryophyta</taxon>
        <taxon>Tracheophyta</taxon>
        <taxon>Spermatophyta</taxon>
        <taxon>Magnoliopsida</taxon>
        <taxon>eudicotyledons</taxon>
        <taxon>Gunneridae</taxon>
        <taxon>Pentapetalae</taxon>
        <taxon>asterids</taxon>
        <taxon>campanulids</taxon>
        <taxon>Asterales</taxon>
        <taxon>Asteraceae</taxon>
        <taxon>Asteroideae</taxon>
        <taxon>Anthemideae</taxon>
        <taxon>Anthemidinae</taxon>
        <taxon>Tanacetum</taxon>
    </lineage>
</organism>
<feature type="region of interest" description="Disordered" evidence="1">
    <location>
        <begin position="1"/>
        <end position="22"/>
    </location>
</feature>
<dbReference type="EMBL" id="BKCJ010466816">
    <property type="protein sequence ID" value="GFA67561.1"/>
    <property type="molecule type" value="Genomic_DNA"/>
</dbReference>